<gene>
    <name evidence="8" type="ORF">MED92_13593</name>
</gene>
<evidence type="ECO:0000256" key="3">
    <source>
        <dbReference type="ARBA" id="ARBA00022475"/>
    </source>
</evidence>
<reference evidence="8 9" key="1">
    <citation type="submission" date="2006-02" db="EMBL/GenBank/DDBJ databases">
        <authorList>
            <person name="Pinhassi J."/>
            <person name="Pedros-Alio C."/>
            <person name="Ferriera S."/>
            <person name="Johnson J."/>
            <person name="Kravitz S."/>
            <person name="Halpern A."/>
            <person name="Remington K."/>
            <person name="Beeson K."/>
            <person name="Tran B."/>
            <person name="Rogers Y.-H."/>
            <person name="Friedman R."/>
            <person name="Venter J.C."/>
        </authorList>
    </citation>
    <scope>NUCLEOTIDE SEQUENCE [LARGE SCALE GENOMIC DNA]</scope>
    <source>
        <strain evidence="8 9">MED92</strain>
    </source>
</reference>
<accession>A0A7U8GRZ5</accession>
<feature type="transmembrane region" description="Helical" evidence="7">
    <location>
        <begin position="141"/>
        <end position="162"/>
    </location>
</feature>
<evidence type="ECO:0000256" key="4">
    <source>
        <dbReference type="ARBA" id="ARBA00022692"/>
    </source>
</evidence>
<keyword evidence="4 7" id="KW-0812">Transmembrane</keyword>
<keyword evidence="5 7" id="KW-1133">Transmembrane helix</keyword>
<evidence type="ECO:0000256" key="7">
    <source>
        <dbReference type="SAM" id="Phobius"/>
    </source>
</evidence>
<comment type="subcellular location">
    <subcellularLocation>
        <location evidence="1">Cell membrane</location>
        <topology evidence="1">Multi-pass membrane protein</topology>
    </subcellularLocation>
</comment>
<evidence type="ECO:0000313" key="9">
    <source>
        <dbReference type="Proteomes" id="UP000002171"/>
    </source>
</evidence>
<name>A0A7U8GRZ5_NEPCE</name>
<dbReference type="Pfam" id="PF01810">
    <property type="entry name" value="LysE"/>
    <property type="match status" value="1"/>
</dbReference>
<dbReference type="PIRSF" id="PIRSF006324">
    <property type="entry name" value="LeuE"/>
    <property type="match status" value="1"/>
</dbReference>
<dbReference type="GO" id="GO:0042970">
    <property type="term" value="F:homoserine transmembrane transporter activity"/>
    <property type="evidence" value="ECO:0007669"/>
    <property type="project" value="TreeGrafter"/>
</dbReference>
<feature type="transmembrane region" description="Helical" evidence="7">
    <location>
        <begin position="6"/>
        <end position="31"/>
    </location>
</feature>
<dbReference type="AlphaFoldDB" id="A0A7U8GRZ5"/>
<dbReference type="RefSeq" id="WP_007020384.1">
    <property type="nucleotide sequence ID" value="NZ_CH724125.1"/>
</dbReference>
<evidence type="ECO:0000256" key="6">
    <source>
        <dbReference type="ARBA" id="ARBA00023136"/>
    </source>
</evidence>
<dbReference type="EMBL" id="AAOW01000014">
    <property type="protein sequence ID" value="EAR60712.1"/>
    <property type="molecule type" value="Genomic_DNA"/>
</dbReference>
<sequence>MITLEFLITALVVVLIPGTGVIYTVSCGLFLGARAAVAAAIGCTVGIVPALVATILGLAVIFHTSAVAFQVVKYAGVAYLLYMAWCMWRSSQSLSIQEGENQGLVSTAIRGFLLNILNPKLSIFFLAFIPQFVPAQAPEPTLNMLVLGGVFMLMTFIVFVIYGFLAHSVRTYLANSERVSKYIQRVFSGSFALLGLKLALTDRQ</sequence>
<organism evidence="8 9">
    <name type="scientific">Neptuniibacter caesariensis</name>
    <dbReference type="NCBI Taxonomy" id="207954"/>
    <lineage>
        <taxon>Bacteria</taxon>
        <taxon>Pseudomonadati</taxon>
        <taxon>Pseudomonadota</taxon>
        <taxon>Gammaproteobacteria</taxon>
        <taxon>Oceanospirillales</taxon>
        <taxon>Oceanospirillaceae</taxon>
        <taxon>Neptuniibacter</taxon>
    </lineage>
</organism>
<feature type="transmembrane region" description="Helical" evidence="7">
    <location>
        <begin position="109"/>
        <end position="129"/>
    </location>
</feature>
<keyword evidence="9" id="KW-1185">Reference proteome</keyword>
<evidence type="ECO:0000313" key="8">
    <source>
        <dbReference type="EMBL" id="EAR60712.1"/>
    </source>
</evidence>
<feature type="transmembrane region" description="Helical" evidence="7">
    <location>
        <begin position="38"/>
        <end position="61"/>
    </location>
</feature>
<keyword evidence="6 7" id="KW-0472">Membrane</keyword>
<dbReference type="OrthoDB" id="9804822at2"/>
<dbReference type="InterPro" id="IPR001123">
    <property type="entry name" value="LeuE-type"/>
</dbReference>
<protein>
    <submittedName>
        <fullName evidence="8">Transporter, LysE family protein</fullName>
    </submittedName>
</protein>
<evidence type="ECO:0000256" key="5">
    <source>
        <dbReference type="ARBA" id="ARBA00022989"/>
    </source>
</evidence>
<dbReference type="GO" id="GO:0005886">
    <property type="term" value="C:plasma membrane"/>
    <property type="evidence" value="ECO:0007669"/>
    <property type="project" value="UniProtKB-SubCell"/>
</dbReference>
<keyword evidence="3" id="KW-1003">Cell membrane</keyword>
<dbReference type="PANTHER" id="PTHR30086">
    <property type="entry name" value="ARGININE EXPORTER PROTEIN ARGO"/>
    <property type="match status" value="1"/>
</dbReference>
<feature type="transmembrane region" description="Helical" evidence="7">
    <location>
        <begin position="67"/>
        <end position="88"/>
    </location>
</feature>
<comment type="caution">
    <text evidence="8">The sequence shown here is derived from an EMBL/GenBank/DDBJ whole genome shotgun (WGS) entry which is preliminary data.</text>
</comment>
<evidence type="ECO:0000256" key="1">
    <source>
        <dbReference type="ARBA" id="ARBA00004651"/>
    </source>
</evidence>
<comment type="similarity">
    <text evidence="2">Belongs to the Rht family.</text>
</comment>
<dbReference type="Proteomes" id="UP000002171">
    <property type="component" value="Unassembled WGS sequence"/>
</dbReference>
<proteinExistence type="inferred from homology"/>
<dbReference type="PANTHER" id="PTHR30086:SF14">
    <property type="entry name" value="HOMOSERINE_HOMOSERINE LACTONE EFFLUX PROTEIN"/>
    <property type="match status" value="1"/>
</dbReference>
<evidence type="ECO:0000256" key="2">
    <source>
        <dbReference type="ARBA" id="ARBA00007928"/>
    </source>
</evidence>